<dbReference type="InterPro" id="IPR001471">
    <property type="entry name" value="AP2/ERF_dom"/>
</dbReference>
<dbReference type="CDD" id="cd00018">
    <property type="entry name" value="AP2"/>
    <property type="match status" value="1"/>
</dbReference>
<evidence type="ECO:0000256" key="6">
    <source>
        <dbReference type="ARBA" id="ARBA00024343"/>
    </source>
</evidence>
<feature type="region of interest" description="Disordered" evidence="7">
    <location>
        <begin position="175"/>
        <end position="200"/>
    </location>
</feature>
<dbReference type="EMBL" id="GL377579">
    <property type="protein sequence ID" value="EFJ28462.1"/>
    <property type="molecule type" value="Genomic_DNA"/>
</dbReference>
<evidence type="ECO:0000259" key="8">
    <source>
        <dbReference type="PROSITE" id="PS51032"/>
    </source>
</evidence>
<name>D8RH25_SELML</name>
<organism evidence="10">
    <name type="scientific">Selaginella moellendorffii</name>
    <name type="common">Spikemoss</name>
    <dbReference type="NCBI Taxonomy" id="88036"/>
    <lineage>
        <taxon>Eukaryota</taxon>
        <taxon>Viridiplantae</taxon>
        <taxon>Streptophyta</taxon>
        <taxon>Embryophyta</taxon>
        <taxon>Tracheophyta</taxon>
        <taxon>Lycopodiopsida</taxon>
        <taxon>Selaginellales</taxon>
        <taxon>Selaginellaceae</taxon>
        <taxon>Selaginella</taxon>
    </lineage>
</organism>
<dbReference type="SMART" id="SM00380">
    <property type="entry name" value="AP2"/>
    <property type="match status" value="1"/>
</dbReference>
<keyword evidence="2" id="KW-0805">Transcription regulation</keyword>
<evidence type="ECO:0000313" key="9">
    <source>
        <dbReference type="EMBL" id="EFJ28462.1"/>
    </source>
</evidence>
<dbReference type="Gene3D" id="3.30.730.10">
    <property type="entry name" value="AP2/ERF domain"/>
    <property type="match status" value="1"/>
</dbReference>
<keyword evidence="3" id="KW-0238">DNA-binding</keyword>
<dbReference type="eggNOG" id="ENOG502QW4B">
    <property type="taxonomic scope" value="Eukaryota"/>
</dbReference>
<feature type="region of interest" description="Disordered" evidence="7">
    <location>
        <begin position="1"/>
        <end position="65"/>
    </location>
</feature>
<dbReference type="Pfam" id="PF00847">
    <property type="entry name" value="AP2"/>
    <property type="match status" value="1"/>
</dbReference>
<sequence length="428" mass="44831">MDSSTAAAAVSSIPPGAGSSVGVTVAGSSTAEEDSSSSRKNSRSSSGGGSKQQQKKKFVGVRQRPSGRWVAEIKDSTQKLRLWLGTFDNAEDAARAYDDAARALRGANTRTNFKLPGNASGRFSKATRMLLQRVAMRSSGSEALKENQALIAGDNNNPGAVAVAGAFPHGLYHAAGGSSSDSSPMQSFSSQQVPGKDKLAAVDPGKSIAPRALQQHQFYSTSPFGGGFQSPTLATQQQIHSKSVYGAFIEKLGKVPRPPPPPPAKHDLPYVNGYHGPLVSENERAPQETTMMMEFQDDQGGGGGDDYIFKSYSAASSRFMSPSIRVPPSDRYKVAPSIHVYNTAAQAAAAAAADLSDSDALIQAPNIRGSESPIILNKDDPMVSAVPAAAMAISSCDSVSPGPSTPSCEEEESSSFWSYFDQALCAVT</sequence>
<evidence type="ECO:0000256" key="7">
    <source>
        <dbReference type="SAM" id="MobiDB-lite"/>
    </source>
</evidence>
<dbReference type="FunFam" id="3.30.730.10:FF:000005">
    <property type="entry name" value="ethylene-responsive transcription factor RAP2-11"/>
    <property type="match status" value="1"/>
</dbReference>
<dbReference type="Gramene" id="EFJ28462">
    <property type="protein sequence ID" value="EFJ28462"/>
    <property type="gene ID" value="SELMODRAFT_411255"/>
</dbReference>
<dbReference type="KEGG" id="smo:SELMODRAFT_411255"/>
<dbReference type="PANTHER" id="PTHR31194:SF189">
    <property type="entry name" value="AP2_ERF DOMAIN-CONTAINING PROTEIN"/>
    <property type="match status" value="1"/>
</dbReference>
<evidence type="ECO:0000313" key="10">
    <source>
        <dbReference type="Proteomes" id="UP000001514"/>
    </source>
</evidence>
<dbReference type="PRINTS" id="PR00367">
    <property type="entry name" value="ETHRSPELEMNT"/>
</dbReference>
<keyword evidence="10" id="KW-1185">Reference proteome</keyword>
<feature type="domain" description="AP2/ERF" evidence="8">
    <location>
        <begin position="57"/>
        <end position="114"/>
    </location>
</feature>
<dbReference type="GO" id="GO:0005634">
    <property type="term" value="C:nucleus"/>
    <property type="evidence" value="ECO:0000318"/>
    <property type="project" value="GO_Central"/>
</dbReference>
<protein>
    <recommendedName>
        <fullName evidence="8">AP2/ERF domain-containing protein</fullName>
    </recommendedName>
</protein>
<evidence type="ECO:0000256" key="1">
    <source>
        <dbReference type="ARBA" id="ARBA00004123"/>
    </source>
</evidence>
<evidence type="ECO:0000256" key="2">
    <source>
        <dbReference type="ARBA" id="ARBA00023015"/>
    </source>
</evidence>
<dbReference type="InterPro" id="IPR016177">
    <property type="entry name" value="DNA-bd_dom_sf"/>
</dbReference>
<dbReference type="PROSITE" id="PS51032">
    <property type="entry name" value="AP2_ERF"/>
    <property type="match status" value="1"/>
</dbReference>
<comment type="subcellular location">
    <subcellularLocation>
        <location evidence="1">Nucleus</location>
    </subcellularLocation>
</comment>
<comment type="similarity">
    <text evidence="6">Belongs to the AP2/ERF transcription factor family. ERF subfamily.</text>
</comment>
<dbReference type="HOGENOM" id="CLU_641577_0_0_1"/>
<dbReference type="InterPro" id="IPR036955">
    <property type="entry name" value="AP2/ERF_dom_sf"/>
</dbReference>
<dbReference type="GO" id="GO:0003700">
    <property type="term" value="F:DNA-binding transcription factor activity"/>
    <property type="evidence" value="ECO:0000318"/>
    <property type="project" value="GO_Central"/>
</dbReference>
<reference evidence="9 10" key="1">
    <citation type="journal article" date="2011" name="Science">
        <title>The Selaginella genome identifies genetic changes associated with the evolution of vascular plants.</title>
        <authorList>
            <person name="Banks J.A."/>
            <person name="Nishiyama T."/>
            <person name="Hasebe M."/>
            <person name="Bowman J.L."/>
            <person name="Gribskov M."/>
            <person name="dePamphilis C."/>
            <person name="Albert V.A."/>
            <person name="Aono N."/>
            <person name="Aoyama T."/>
            <person name="Ambrose B.A."/>
            <person name="Ashton N.W."/>
            <person name="Axtell M.J."/>
            <person name="Barker E."/>
            <person name="Barker M.S."/>
            <person name="Bennetzen J.L."/>
            <person name="Bonawitz N.D."/>
            <person name="Chapple C."/>
            <person name="Cheng C."/>
            <person name="Correa L.G."/>
            <person name="Dacre M."/>
            <person name="DeBarry J."/>
            <person name="Dreyer I."/>
            <person name="Elias M."/>
            <person name="Engstrom E.M."/>
            <person name="Estelle M."/>
            <person name="Feng L."/>
            <person name="Finet C."/>
            <person name="Floyd S.K."/>
            <person name="Frommer W.B."/>
            <person name="Fujita T."/>
            <person name="Gramzow L."/>
            <person name="Gutensohn M."/>
            <person name="Harholt J."/>
            <person name="Hattori M."/>
            <person name="Heyl A."/>
            <person name="Hirai T."/>
            <person name="Hiwatashi Y."/>
            <person name="Ishikawa M."/>
            <person name="Iwata M."/>
            <person name="Karol K.G."/>
            <person name="Koehler B."/>
            <person name="Kolukisaoglu U."/>
            <person name="Kubo M."/>
            <person name="Kurata T."/>
            <person name="Lalonde S."/>
            <person name="Li K."/>
            <person name="Li Y."/>
            <person name="Litt A."/>
            <person name="Lyons E."/>
            <person name="Manning G."/>
            <person name="Maruyama T."/>
            <person name="Michael T.P."/>
            <person name="Mikami K."/>
            <person name="Miyazaki S."/>
            <person name="Morinaga S."/>
            <person name="Murata T."/>
            <person name="Mueller-Roeber B."/>
            <person name="Nelson D.R."/>
            <person name="Obara M."/>
            <person name="Oguri Y."/>
            <person name="Olmstead R.G."/>
            <person name="Onodera N."/>
            <person name="Petersen B.L."/>
            <person name="Pils B."/>
            <person name="Prigge M."/>
            <person name="Rensing S.A."/>
            <person name="Riano-Pachon D.M."/>
            <person name="Roberts A.W."/>
            <person name="Sato Y."/>
            <person name="Scheller H.V."/>
            <person name="Schulz B."/>
            <person name="Schulz C."/>
            <person name="Shakirov E.V."/>
            <person name="Shibagaki N."/>
            <person name="Shinohara N."/>
            <person name="Shippen D.E."/>
            <person name="Soerensen I."/>
            <person name="Sotooka R."/>
            <person name="Sugimoto N."/>
            <person name="Sugita M."/>
            <person name="Sumikawa N."/>
            <person name="Tanurdzic M."/>
            <person name="Theissen G."/>
            <person name="Ulvskov P."/>
            <person name="Wakazuki S."/>
            <person name="Weng J.K."/>
            <person name="Willats W.W."/>
            <person name="Wipf D."/>
            <person name="Wolf P.G."/>
            <person name="Yang L."/>
            <person name="Zimmer A.D."/>
            <person name="Zhu Q."/>
            <person name="Mitros T."/>
            <person name="Hellsten U."/>
            <person name="Loque D."/>
            <person name="Otillar R."/>
            <person name="Salamov A."/>
            <person name="Schmutz J."/>
            <person name="Shapiro H."/>
            <person name="Lindquist E."/>
            <person name="Lucas S."/>
            <person name="Rokhsar D."/>
            <person name="Grigoriev I.V."/>
        </authorList>
    </citation>
    <scope>NUCLEOTIDE SEQUENCE [LARGE SCALE GENOMIC DNA]</scope>
</reference>
<feature type="compositionally biased region" description="Low complexity" evidence="7">
    <location>
        <begin position="178"/>
        <end position="192"/>
    </location>
</feature>
<accession>D8RH25</accession>
<dbReference type="GO" id="GO:0000976">
    <property type="term" value="F:transcription cis-regulatory region binding"/>
    <property type="evidence" value="ECO:0000318"/>
    <property type="project" value="GO_Central"/>
</dbReference>
<keyword evidence="4" id="KW-0804">Transcription</keyword>
<evidence type="ECO:0000256" key="5">
    <source>
        <dbReference type="ARBA" id="ARBA00023242"/>
    </source>
</evidence>
<dbReference type="Proteomes" id="UP000001514">
    <property type="component" value="Unassembled WGS sequence"/>
</dbReference>
<dbReference type="SUPFAM" id="SSF54171">
    <property type="entry name" value="DNA-binding domain"/>
    <property type="match status" value="1"/>
</dbReference>
<evidence type="ECO:0000256" key="3">
    <source>
        <dbReference type="ARBA" id="ARBA00023125"/>
    </source>
</evidence>
<dbReference type="InParanoid" id="D8RH25"/>
<gene>
    <name evidence="9" type="ORF">SELMODRAFT_411255</name>
</gene>
<proteinExistence type="inferred from homology"/>
<feature type="compositionally biased region" description="Low complexity" evidence="7">
    <location>
        <begin position="16"/>
        <end position="30"/>
    </location>
</feature>
<dbReference type="AlphaFoldDB" id="D8RH25"/>
<dbReference type="PANTHER" id="PTHR31194">
    <property type="entry name" value="SHN SHINE , DNA BINDING / TRANSCRIPTION FACTOR"/>
    <property type="match status" value="1"/>
</dbReference>
<keyword evidence="5" id="KW-0539">Nucleus</keyword>
<dbReference type="InterPro" id="IPR050913">
    <property type="entry name" value="AP2/ERF_ERF"/>
</dbReference>
<evidence type="ECO:0000256" key="4">
    <source>
        <dbReference type="ARBA" id="ARBA00023163"/>
    </source>
</evidence>